<protein>
    <submittedName>
        <fullName evidence="1">Uncharacterized protein</fullName>
    </submittedName>
</protein>
<name>A0A6J4R970_9BACT</name>
<dbReference type="AlphaFoldDB" id="A0A6J4R970"/>
<reference evidence="1" key="1">
    <citation type="submission" date="2020-02" db="EMBL/GenBank/DDBJ databases">
        <authorList>
            <person name="Meier V. D."/>
        </authorList>
    </citation>
    <scope>NUCLEOTIDE SEQUENCE</scope>
    <source>
        <strain evidence="1">AVDCRST_MAG96</strain>
    </source>
</reference>
<evidence type="ECO:0000313" key="1">
    <source>
        <dbReference type="EMBL" id="CAA9467671.1"/>
    </source>
</evidence>
<accession>A0A6J4R970</accession>
<gene>
    <name evidence="1" type="ORF">AVDCRST_MAG96-150</name>
</gene>
<sequence>MHFYCPSIETKTDTTACILCYLCFRCQQFFPGSGQLVKSQV</sequence>
<proteinExistence type="predicted"/>
<dbReference type="EMBL" id="CADCVN010000057">
    <property type="protein sequence ID" value="CAA9467671.1"/>
    <property type="molecule type" value="Genomic_DNA"/>
</dbReference>
<organism evidence="1">
    <name type="scientific">uncultured Segetibacter sp</name>
    <dbReference type="NCBI Taxonomy" id="481133"/>
    <lineage>
        <taxon>Bacteria</taxon>
        <taxon>Pseudomonadati</taxon>
        <taxon>Bacteroidota</taxon>
        <taxon>Chitinophagia</taxon>
        <taxon>Chitinophagales</taxon>
        <taxon>Chitinophagaceae</taxon>
        <taxon>Segetibacter</taxon>
        <taxon>environmental samples</taxon>
    </lineage>
</organism>